<organism evidence="3 4">
    <name type="scientific">Kyrpidia tusciae (strain DSM 2912 / NBRC 15312 / T2)</name>
    <name type="common">Bacillus tusciae</name>
    <dbReference type="NCBI Taxonomy" id="562970"/>
    <lineage>
        <taxon>Bacteria</taxon>
        <taxon>Bacillati</taxon>
        <taxon>Bacillota</taxon>
        <taxon>Bacilli</taxon>
        <taxon>Bacillales</taxon>
        <taxon>Alicyclobacillaceae</taxon>
        <taxon>Kyrpidia</taxon>
    </lineage>
</organism>
<sequence length="234" mass="26085">MKGLLMAIHIGGVKTMTDPSQAGRTWRSAILKQPVSGPVWLGRTNLAADEQADLKHHGGPDKAVLAYAYAHYPLWREELGLSEMGPGGFGENFVVSGMAEPEVCIGDTFRVGEAVVQVSQPRQPCWKLGRRWNLADLPKRAEETGRTGWYFRVLEEGWVEPGQEMVLVDRPFPQWTVARCNEIMHHRRHDRAAAAELAACPALSESWKKTLGRRAKDGTNPDPRARLQPETETP</sequence>
<dbReference type="SUPFAM" id="SSF50800">
    <property type="entry name" value="PK beta-barrel domain-like"/>
    <property type="match status" value="1"/>
</dbReference>
<dbReference type="InterPro" id="IPR005302">
    <property type="entry name" value="MoCF_Sase_C"/>
</dbReference>
<reference evidence="3 4" key="1">
    <citation type="journal article" date="2011" name="Stand. Genomic Sci.">
        <title>Complete genome sequence of the thermophilic, hydrogen-oxidizing Bacillus tusciae type strain (T2) and reclassification in the new genus, Kyrpidia gen. nov. as Kyrpidia tusciae comb. nov. and emendation of the family Alicyclobacillaceae da Costa and Rainey, 2010.</title>
        <authorList>
            <person name="Klenk H.P."/>
            <person name="Lapidus A."/>
            <person name="Chertkov O."/>
            <person name="Copeland A."/>
            <person name="Del Rio T.G."/>
            <person name="Nolan M."/>
            <person name="Lucas S."/>
            <person name="Chen F."/>
            <person name="Tice H."/>
            <person name="Cheng J.F."/>
            <person name="Han C."/>
            <person name="Bruce D."/>
            <person name="Goodwin L."/>
            <person name="Pitluck S."/>
            <person name="Pati A."/>
            <person name="Ivanova N."/>
            <person name="Mavromatis K."/>
            <person name="Daum C."/>
            <person name="Chen A."/>
            <person name="Palaniappan K."/>
            <person name="Chang Y.J."/>
            <person name="Land M."/>
            <person name="Hauser L."/>
            <person name="Jeffries C.D."/>
            <person name="Detter J.C."/>
            <person name="Rohde M."/>
            <person name="Abt B."/>
            <person name="Pukall R."/>
            <person name="Goker M."/>
            <person name="Bristow J."/>
            <person name="Markowitz V."/>
            <person name="Hugenholtz P."/>
            <person name="Eisen J.A."/>
        </authorList>
    </citation>
    <scope>NUCLEOTIDE SEQUENCE [LARGE SCALE GENOMIC DNA]</scope>
    <source>
        <strain evidence="3 4">DSM 2912</strain>
    </source>
</reference>
<gene>
    <name evidence="3" type="ordered locus">Btus_1253</name>
</gene>
<dbReference type="GO" id="GO:0003824">
    <property type="term" value="F:catalytic activity"/>
    <property type="evidence" value="ECO:0007669"/>
    <property type="project" value="InterPro"/>
</dbReference>
<dbReference type="Pfam" id="PF03473">
    <property type="entry name" value="MOSC"/>
    <property type="match status" value="1"/>
</dbReference>
<dbReference type="Proteomes" id="UP000002368">
    <property type="component" value="Chromosome"/>
</dbReference>
<dbReference type="PANTHER" id="PTHR30212:SF2">
    <property type="entry name" value="PROTEIN YIIM"/>
    <property type="match status" value="1"/>
</dbReference>
<dbReference type="STRING" id="562970.Btus_1253"/>
<dbReference type="PROSITE" id="PS51340">
    <property type="entry name" value="MOSC"/>
    <property type="match status" value="1"/>
</dbReference>
<keyword evidence="4" id="KW-1185">Reference proteome</keyword>
<dbReference type="GO" id="GO:0030170">
    <property type="term" value="F:pyridoxal phosphate binding"/>
    <property type="evidence" value="ECO:0007669"/>
    <property type="project" value="InterPro"/>
</dbReference>
<dbReference type="PANTHER" id="PTHR30212">
    <property type="entry name" value="PROTEIN YIIM"/>
    <property type="match status" value="1"/>
</dbReference>
<feature type="compositionally biased region" description="Basic and acidic residues" evidence="1">
    <location>
        <begin position="214"/>
        <end position="234"/>
    </location>
</feature>
<feature type="region of interest" description="Disordered" evidence="1">
    <location>
        <begin position="208"/>
        <end position="234"/>
    </location>
</feature>
<dbReference type="InterPro" id="IPR005163">
    <property type="entry name" value="Tri_helical_YiiM-like"/>
</dbReference>
<dbReference type="OrthoDB" id="9786134at2"/>
<feature type="domain" description="MOSC" evidence="2">
    <location>
        <begin position="33"/>
        <end position="168"/>
    </location>
</feature>
<dbReference type="RefSeq" id="WP_013075270.1">
    <property type="nucleotide sequence ID" value="NC_014098.1"/>
</dbReference>
<dbReference type="Gene3D" id="2.40.33.20">
    <property type="entry name" value="PK beta-barrel domain-like"/>
    <property type="match status" value="1"/>
</dbReference>
<dbReference type="InterPro" id="IPR011037">
    <property type="entry name" value="Pyrv_Knase-like_insert_dom_sf"/>
</dbReference>
<proteinExistence type="predicted"/>
<evidence type="ECO:0000259" key="2">
    <source>
        <dbReference type="PROSITE" id="PS51340"/>
    </source>
</evidence>
<name>D5WXQ9_KYRT2</name>
<dbReference type="GO" id="GO:0030151">
    <property type="term" value="F:molybdenum ion binding"/>
    <property type="evidence" value="ECO:0007669"/>
    <property type="project" value="InterPro"/>
</dbReference>
<dbReference type="InterPro" id="IPR052353">
    <property type="entry name" value="Benzoxazolinone_Detox_Enz"/>
</dbReference>
<protein>
    <submittedName>
        <fullName evidence="3">MOSC domain containing protein</fullName>
    </submittedName>
</protein>
<dbReference type="KEGG" id="bts:Btus_1253"/>
<dbReference type="HOGENOM" id="CLU_082566_1_1_9"/>
<dbReference type="AlphaFoldDB" id="D5WXQ9"/>
<dbReference type="Pfam" id="PF03475">
    <property type="entry name" value="YiiM_3-alpha"/>
    <property type="match status" value="1"/>
</dbReference>
<accession>D5WXQ9</accession>
<evidence type="ECO:0000256" key="1">
    <source>
        <dbReference type="SAM" id="MobiDB-lite"/>
    </source>
</evidence>
<evidence type="ECO:0000313" key="3">
    <source>
        <dbReference type="EMBL" id="ADG05980.1"/>
    </source>
</evidence>
<dbReference type="EMBL" id="CP002017">
    <property type="protein sequence ID" value="ADG05980.1"/>
    <property type="molecule type" value="Genomic_DNA"/>
</dbReference>
<dbReference type="eggNOG" id="COG2258">
    <property type="taxonomic scope" value="Bacteria"/>
</dbReference>
<evidence type="ECO:0000313" key="4">
    <source>
        <dbReference type="Proteomes" id="UP000002368"/>
    </source>
</evidence>